<organism evidence="2 3">
    <name type="scientific">Ligilactobacillus pabuli</name>
    <dbReference type="NCBI Taxonomy" id="2886039"/>
    <lineage>
        <taxon>Bacteria</taxon>
        <taxon>Bacillati</taxon>
        <taxon>Bacillota</taxon>
        <taxon>Bacilli</taxon>
        <taxon>Lactobacillales</taxon>
        <taxon>Lactobacillaceae</taxon>
        <taxon>Ligilactobacillus</taxon>
    </lineage>
</organism>
<dbReference type="Proteomes" id="UP001055149">
    <property type="component" value="Unassembled WGS sequence"/>
</dbReference>
<proteinExistence type="predicted"/>
<feature type="compositionally biased region" description="Polar residues" evidence="1">
    <location>
        <begin position="58"/>
        <end position="68"/>
    </location>
</feature>
<protein>
    <submittedName>
        <fullName evidence="2">Uncharacterized protein</fullName>
    </submittedName>
</protein>
<comment type="caution">
    <text evidence="2">The sequence shown here is derived from an EMBL/GenBank/DDBJ whole genome shotgun (WGS) entry which is preliminary data.</text>
</comment>
<name>A0ABQ5JNA4_9LACO</name>
<evidence type="ECO:0000313" key="2">
    <source>
        <dbReference type="EMBL" id="GKS81941.1"/>
    </source>
</evidence>
<accession>A0ABQ5JNA4</accession>
<sequence length="68" mass="7704">MMTQLSFSQMHLKQTKDNTSLQKMTKLKQKTKIITENANFSESPSELVDGGRPMMVTDNLSPPKCQTE</sequence>
<reference evidence="2" key="1">
    <citation type="journal article" date="2022" name="Int. J. Syst. Evol. Microbiol.">
        <title>A novel species of lactic acid bacteria, Ligilactobacillus pabuli sp. nov., isolated from alfalfa silage.</title>
        <authorList>
            <person name="Tohno M."/>
            <person name="Tanizawa Y."/>
            <person name="Sawada H."/>
            <person name="Sakamoto M."/>
            <person name="Ohkuma M."/>
            <person name="Kobayashi H."/>
        </authorList>
    </citation>
    <scope>NUCLEOTIDE SEQUENCE</scope>
    <source>
        <strain evidence="2">AF129</strain>
    </source>
</reference>
<evidence type="ECO:0000313" key="3">
    <source>
        <dbReference type="Proteomes" id="UP001055149"/>
    </source>
</evidence>
<keyword evidence="3" id="KW-1185">Reference proteome</keyword>
<feature type="region of interest" description="Disordered" evidence="1">
    <location>
        <begin position="1"/>
        <end position="24"/>
    </location>
</feature>
<gene>
    <name evidence="2" type="ORF">LPAF129_16270</name>
</gene>
<evidence type="ECO:0000256" key="1">
    <source>
        <dbReference type="SAM" id="MobiDB-lite"/>
    </source>
</evidence>
<feature type="region of interest" description="Disordered" evidence="1">
    <location>
        <begin position="37"/>
        <end position="68"/>
    </location>
</feature>
<dbReference type="EMBL" id="BQXH01000015">
    <property type="protein sequence ID" value="GKS81941.1"/>
    <property type="molecule type" value="Genomic_DNA"/>
</dbReference>
<feature type="compositionally biased region" description="Polar residues" evidence="1">
    <location>
        <begin position="1"/>
        <end position="20"/>
    </location>
</feature>